<organism evidence="4 5">
    <name type="scientific">Dyadobacter arcticus</name>
    <dbReference type="NCBI Taxonomy" id="1078754"/>
    <lineage>
        <taxon>Bacteria</taxon>
        <taxon>Pseudomonadati</taxon>
        <taxon>Bacteroidota</taxon>
        <taxon>Cytophagia</taxon>
        <taxon>Cytophagales</taxon>
        <taxon>Spirosomataceae</taxon>
        <taxon>Dyadobacter</taxon>
    </lineage>
</organism>
<dbReference type="PANTHER" id="PTHR37299">
    <property type="entry name" value="TRANSCRIPTIONAL REGULATOR-RELATED"/>
    <property type="match status" value="1"/>
</dbReference>
<dbReference type="Gene3D" id="2.40.50.1020">
    <property type="entry name" value="LytTr DNA-binding domain"/>
    <property type="match status" value="1"/>
</dbReference>
<dbReference type="GO" id="GO:0003677">
    <property type="term" value="F:DNA binding"/>
    <property type="evidence" value="ECO:0007669"/>
    <property type="project" value="UniProtKB-KW"/>
</dbReference>
<dbReference type="SMART" id="SM00448">
    <property type="entry name" value="REC"/>
    <property type="match status" value="1"/>
</dbReference>
<dbReference type="PROSITE" id="PS50110">
    <property type="entry name" value="RESPONSE_REGULATORY"/>
    <property type="match status" value="1"/>
</dbReference>
<dbReference type="InterPro" id="IPR011006">
    <property type="entry name" value="CheY-like_superfamily"/>
</dbReference>
<dbReference type="PROSITE" id="PS50930">
    <property type="entry name" value="HTH_LYTTR"/>
    <property type="match status" value="1"/>
</dbReference>
<gene>
    <name evidence="4" type="ORF">FHS68_001663</name>
</gene>
<dbReference type="InterPro" id="IPR001789">
    <property type="entry name" value="Sig_transdc_resp-reg_receiver"/>
</dbReference>
<feature type="domain" description="Response regulatory" evidence="2">
    <location>
        <begin position="2"/>
        <end position="117"/>
    </location>
</feature>
<comment type="caution">
    <text evidence="4">The sequence shown here is derived from an EMBL/GenBank/DDBJ whole genome shotgun (WGS) entry which is preliminary data.</text>
</comment>
<keyword evidence="1" id="KW-0597">Phosphoprotein</keyword>
<dbReference type="Gene3D" id="3.40.50.2300">
    <property type="match status" value="1"/>
</dbReference>
<proteinExistence type="predicted"/>
<dbReference type="Proteomes" id="UP001179181">
    <property type="component" value="Unassembled WGS sequence"/>
</dbReference>
<name>A0ABX0UHJ6_9BACT</name>
<dbReference type="Pfam" id="PF04397">
    <property type="entry name" value="LytTR"/>
    <property type="match status" value="1"/>
</dbReference>
<dbReference type="EMBL" id="JAASQJ010000002">
    <property type="protein sequence ID" value="NIJ52493.1"/>
    <property type="molecule type" value="Genomic_DNA"/>
</dbReference>
<dbReference type="SMART" id="SM00850">
    <property type="entry name" value="LytTR"/>
    <property type="match status" value="1"/>
</dbReference>
<evidence type="ECO:0000259" key="2">
    <source>
        <dbReference type="PROSITE" id="PS50110"/>
    </source>
</evidence>
<dbReference type="InterPro" id="IPR046947">
    <property type="entry name" value="LytR-like"/>
</dbReference>
<evidence type="ECO:0000313" key="5">
    <source>
        <dbReference type="Proteomes" id="UP001179181"/>
    </source>
</evidence>
<dbReference type="SUPFAM" id="SSF52172">
    <property type="entry name" value="CheY-like"/>
    <property type="match status" value="1"/>
</dbReference>
<feature type="modified residue" description="4-aspartylphosphate" evidence="1">
    <location>
        <position position="57"/>
    </location>
</feature>
<dbReference type="RefSeq" id="WP_167269009.1">
    <property type="nucleotide sequence ID" value="NZ_JAASQJ010000002.1"/>
</dbReference>
<reference evidence="4 5" key="1">
    <citation type="submission" date="2020-03" db="EMBL/GenBank/DDBJ databases">
        <title>Genomic Encyclopedia of Type Strains, Phase IV (KMG-IV): sequencing the most valuable type-strain genomes for metagenomic binning, comparative biology and taxonomic classification.</title>
        <authorList>
            <person name="Goeker M."/>
        </authorList>
    </citation>
    <scope>NUCLEOTIDE SEQUENCE [LARGE SCALE GENOMIC DNA]</scope>
    <source>
        <strain evidence="4 5">DSM 102865</strain>
    </source>
</reference>
<dbReference type="Pfam" id="PF00072">
    <property type="entry name" value="Response_reg"/>
    <property type="match status" value="1"/>
</dbReference>
<sequence length="255" mass="29213">MNVLIVEDEELSAERLQNLILSIDPTIGVLAVIPSVFETISYLQDPAKIQPDLIFLDIHLEDDNGFRIIESLDLMIPIIFTTAFDAYMQKAFKAHSIDYLLKPINPLELQNSLMKFKRLSESSKGSTDSNAENGLPATTLITKYKDRFLATAGSRIFTFKTLDIAYFIIEERATFLRLFDGRHFAMEYSLEKLSQMLDPADFFRINRTMLISFNAIRDIHVISAGKLKIDLNPTLTQETYISSERITEFKNWLGR</sequence>
<accession>A0ABX0UHJ6</accession>
<keyword evidence="5" id="KW-1185">Reference proteome</keyword>
<evidence type="ECO:0000259" key="3">
    <source>
        <dbReference type="PROSITE" id="PS50930"/>
    </source>
</evidence>
<feature type="domain" description="HTH LytTR-type" evidence="3">
    <location>
        <begin position="148"/>
        <end position="255"/>
    </location>
</feature>
<protein>
    <submittedName>
        <fullName evidence="4">DNA-binding LytR/AlgR family response regulator</fullName>
    </submittedName>
</protein>
<evidence type="ECO:0000256" key="1">
    <source>
        <dbReference type="PROSITE-ProRule" id="PRU00169"/>
    </source>
</evidence>
<dbReference type="PANTHER" id="PTHR37299:SF1">
    <property type="entry name" value="STAGE 0 SPORULATION PROTEIN A HOMOLOG"/>
    <property type="match status" value="1"/>
</dbReference>
<evidence type="ECO:0000313" key="4">
    <source>
        <dbReference type="EMBL" id="NIJ52493.1"/>
    </source>
</evidence>
<keyword evidence="4" id="KW-0238">DNA-binding</keyword>
<dbReference type="InterPro" id="IPR007492">
    <property type="entry name" value="LytTR_DNA-bd_dom"/>
</dbReference>